<evidence type="ECO:0000313" key="2">
    <source>
        <dbReference type="EMBL" id="QHT03251.1"/>
    </source>
</evidence>
<name>A0A6C0CFP2_9ZZZZ</name>
<accession>A0A6C0CFP2</accession>
<proteinExistence type="predicted"/>
<reference evidence="2" key="1">
    <citation type="journal article" date="2020" name="Nature">
        <title>Giant virus diversity and host interactions through global metagenomics.</title>
        <authorList>
            <person name="Schulz F."/>
            <person name="Roux S."/>
            <person name="Paez-Espino D."/>
            <person name="Jungbluth S."/>
            <person name="Walsh D.A."/>
            <person name="Denef V.J."/>
            <person name="McMahon K.D."/>
            <person name="Konstantinidis K.T."/>
            <person name="Eloe-Fadrosh E.A."/>
            <person name="Kyrpides N.C."/>
            <person name="Woyke T."/>
        </authorList>
    </citation>
    <scope>NUCLEOTIDE SEQUENCE</scope>
    <source>
        <strain evidence="2">GVMAG-M-3300020728-1</strain>
    </source>
</reference>
<keyword evidence="1" id="KW-1133">Transmembrane helix</keyword>
<dbReference type="AlphaFoldDB" id="A0A6C0CFP2"/>
<feature type="transmembrane region" description="Helical" evidence="1">
    <location>
        <begin position="190"/>
        <end position="211"/>
    </location>
</feature>
<sequence>MASGLKIQSAKYGVGTTNLLDVTGAVSAHIQDGKLNFVVAPGSLNVDDPAVGQVKTLTVTYSINGGASNTISAVDGEPIDIDAPPARVASGLHIVKAQYGYDTNYQDVTSAVRTYLHDGAIDITVSPQTMGVPDPNPQKVKYLKVDIKINGDPSSRTIKDGQKFTLSAPAIKNAITTTLSQDLMSLVGNIFYDIFLFCFWFYLFSITFQSADYGEQLTGSAGGYYVLGFLAFVSLGIFPIFVLPFLVFARYLIFRSPL</sequence>
<dbReference type="EMBL" id="MN739408">
    <property type="protein sequence ID" value="QHT03251.1"/>
    <property type="molecule type" value="Genomic_DNA"/>
</dbReference>
<keyword evidence="1" id="KW-0472">Membrane</keyword>
<feature type="transmembrane region" description="Helical" evidence="1">
    <location>
        <begin position="223"/>
        <end position="253"/>
    </location>
</feature>
<protein>
    <submittedName>
        <fullName evidence="2">Uncharacterized protein</fullName>
    </submittedName>
</protein>
<organism evidence="2">
    <name type="scientific">viral metagenome</name>
    <dbReference type="NCBI Taxonomy" id="1070528"/>
    <lineage>
        <taxon>unclassified sequences</taxon>
        <taxon>metagenomes</taxon>
        <taxon>organismal metagenomes</taxon>
    </lineage>
</organism>
<evidence type="ECO:0000256" key="1">
    <source>
        <dbReference type="SAM" id="Phobius"/>
    </source>
</evidence>
<keyword evidence="1" id="KW-0812">Transmembrane</keyword>